<keyword evidence="2" id="KW-1185">Reference proteome</keyword>
<protein>
    <submittedName>
        <fullName evidence="1">Uncharacterized protein</fullName>
    </submittedName>
</protein>
<name>A0ACB8KA70_CITSI</name>
<dbReference type="EMBL" id="CM039174">
    <property type="protein sequence ID" value="KAH9751278.1"/>
    <property type="molecule type" value="Genomic_DNA"/>
</dbReference>
<dbReference type="Proteomes" id="UP000829398">
    <property type="component" value="Chromosome 5"/>
</dbReference>
<evidence type="ECO:0000313" key="1">
    <source>
        <dbReference type="EMBL" id="KAH9751278.1"/>
    </source>
</evidence>
<accession>A0ACB8KA70</accession>
<gene>
    <name evidence="1" type="ORF">KPL71_014228</name>
</gene>
<evidence type="ECO:0000313" key="2">
    <source>
        <dbReference type="Proteomes" id="UP000829398"/>
    </source>
</evidence>
<comment type="caution">
    <text evidence="1">The sequence shown here is derived from an EMBL/GenBank/DDBJ whole genome shotgun (WGS) entry which is preliminary data.</text>
</comment>
<organism evidence="1 2">
    <name type="scientific">Citrus sinensis</name>
    <name type="common">Sweet orange</name>
    <name type="synonym">Citrus aurantium var. sinensis</name>
    <dbReference type="NCBI Taxonomy" id="2711"/>
    <lineage>
        <taxon>Eukaryota</taxon>
        <taxon>Viridiplantae</taxon>
        <taxon>Streptophyta</taxon>
        <taxon>Embryophyta</taxon>
        <taxon>Tracheophyta</taxon>
        <taxon>Spermatophyta</taxon>
        <taxon>Magnoliopsida</taxon>
        <taxon>eudicotyledons</taxon>
        <taxon>Gunneridae</taxon>
        <taxon>Pentapetalae</taxon>
        <taxon>rosids</taxon>
        <taxon>malvids</taxon>
        <taxon>Sapindales</taxon>
        <taxon>Rutaceae</taxon>
        <taxon>Aurantioideae</taxon>
        <taxon>Citrus</taxon>
    </lineage>
</organism>
<sequence>MGACTLFQSWFHLHNMPDLQFHGPRFTWSHGSLFKRLDRVICNNEWARTFSNSSVLHLPKLNSDHRPILVRSTDFSSRVLSSRPFRFQAAWLTNEGFKDFVSESWDRNLHYLDAANQFRLKGVEDAEIQQTIFGMHPLKAPGPDGLHAVFYQTQWNTVGSPLCRLVKDVFHDKYLPVGLNSTLIALIPKTESRSSLKIFVPGRHITKNIVIAQEVVHSMRKKMDSTGFMAIKVDLEKSYDRLSWEFISDTLREARIPSDLIQVIMACITSTTMRVLWNGEATNEFSPSQGIRQGCPLSPYLFVLCVERLIHGIHNAISAGKWRPIIGYG</sequence>
<proteinExistence type="predicted"/>
<reference evidence="2" key="1">
    <citation type="journal article" date="2023" name="Hortic. Res.">
        <title>A chromosome-level phased genome enabling allele-level studies in sweet orange: a case study on citrus Huanglongbing tolerance.</title>
        <authorList>
            <person name="Wu B."/>
            <person name="Yu Q."/>
            <person name="Deng Z."/>
            <person name="Duan Y."/>
            <person name="Luo F."/>
            <person name="Gmitter F. Jr."/>
        </authorList>
    </citation>
    <scope>NUCLEOTIDE SEQUENCE [LARGE SCALE GENOMIC DNA]</scope>
    <source>
        <strain evidence="2">cv. Valencia</strain>
    </source>
</reference>